<sequence>MPPHLPPNARNSAVSYGRTARLLHWLTALLMLITFPLGLIANALPYDSSEALALKAQVFSVHKTLGVTLFFVALIRILWALSGEKPRPLHPERRVESFLAELVHWALYLALVLVPLSGWAHHAASTGFAPILWPFGQDLPLIAKSPELAKSLGHAHVIFTKLLLGALVLHIAGVVKHVLIDRDATLARMSKGVAAGDENTPHSRLPNLMAGLLAAAIFAAAASAVVAPRPAPLEGAAETPTASAPLAATEGPVWQVSEGSLTFTVQQMGAAVTGQLPAWQAQIAFDPDLGTGTVSVGIDTTALTLGSVTEQAKAPDFFDSATHPQAIFEGDIAANEGSYIATGTLTLRGVTVPVNLPFTLQIEGNQAEMTGQVTLDRRDFGMGESYSDESSVGFGVEVAIKLTAQRQS</sequence>
<dbReference type="Pfam" id="PF04264">
    <property type="entry name" value="YceI"/>
    <property type="match status" value="1"/>
</dbReference>
<evidence type="ECO:0000259" key="14">
    <source>
        <dbReference type="SMART" id="SM00867"/>
    </source>
</evidence>
<evidence type="ECO:0000313" key="16">
    <source>
        <dbReference type="Proteomes" id="UP001239680"/>
    </source>
</evidence>
<dbReference type="InterPro" id="IPR011577">
    <property type="entry name" value="Cyt_b561_bac/Ni-Hgenase"/>
</dbReference>
<dbReference type="InterPro" id="IPR052168">
    <property type="entry name" value="Cytochrome_b561_oxidase"/>
</dbReference>
<keyword evidence="4" id="KW-1003">Cell membrane</keyword>
<keyword evidence="5" id="KW-0349">Heme</keyword>
<feature type="transmembrane region" description="Helical" evidence="13">
    <location>
        <begin position="22"/>
        <end position="44"/>
    </location>
</feature>
<reference evidence="15 16" key="1">
    <citation type="submission" date="2023-08" db="EMBL/GenBank/DDBJ databases">
        <title>Characterization of two Paracoccaceae strains isolated from Phycosphere and proposal of Xinfangfangia lacusdiani sp. nov.</title>
        <authorList>
            <person name="Deng Y."/>
            <person name="Zhang Y.Q."/>
        </authorList>
    </citation>
    <scope>NUCLEOTIDE SEQUENCE [LARGE SCALE GENOMIC DNA]</scope>
    <source>
        <strain evidence="15 16">CPCC 101601</strain>
    </source>
</reference>
<comment type="similarity">
    <text evidence="12">Belongs to the cytochrome b561 family.</text>
</comment>
<evidence type="ECO:0000256" key="3">
    <source>
        <dbReference type="ARBA" id="ARBA00022448"/>
    </source>
</evidence>
<accession>A0ABU0W140</accession>
<dbReference type="PANTHER" id="PTHR30529:SF1">
    <property type="entry name" value="CYTOCHROME B561 HOMOLOG 2"/>
    <property type="match status" value="1"/>
</dbReference>
<dbReference type="SUPFAM" id="SSF101874">
    <property type="entry name" value="YceI-like"/>
    <property type="match status" value="1"/>
</dbReference>
<organism evidence="15 16">
    <name type="scientific">Pseudogemmobacter lacusdianii</name>
    <dbReference type="NCBI Taxonomy" id="3069608"/>
    <lineage>
        <taxon>Bacteria</taxon>
        <taxon>Pseudomonadati</taxon>
        <taxon>Pseudomonadota</taxon>
        <taxon>Alphaproteobacteria</taxon>
        <taxon>Rhodobacterales</taxon>
        <taxon>Paracoccaceae</taxon>
        <taxon>Pseudogemmobacter</taxon>
    </lineage>
</organism>
<comment type="caution">
    <text evidence="15">The sequence shown here is derived from an EMBL/GenBank/DDBJ whole genome shotgun (WGS) entry which is preliminary data.</text>
</comment>
<feature type="transmembrane region" description="Helical" evidence="13">
    <location>
        <begin position="64"/>
        <end position="81"/>
    </location>
</feature>
<feature type="transmembrane region" description="Helical" evidence="13">
    <location>
        <begin position="102"/>
        <end position="120"/>
    </location>
</feature>
<dbReference type="InterPro" id="IPR007372">
    <property type="entry name" value="Lipid/polyisoprenoid-bd_YceI"/>
</dbReference>
<keyword evidence="6 13" id="KW-0812">Transmembrane</keyword>
<evidence type="ECO:0000256" key="12">
    <source>
        <dbReference type="ARBA" id="ARBA00037975"/>
    </source>
</evidence>
<keyword evidence="3" id="KW-0813">Transport</keyword>
<evidence type="ECO:0000256" key="5">
    <source>
        <dbReference type="ARBA" id="ARBA00022617"/>
    </source>
</evidence>
<dbReference type="SMART" id="SM00867">
    <property type="entry name" value="YceI"/>
    <property type="match status" value="1"/>
</dbReference>
<gene>
    <name evidence="15" type="ORF">Q9295_15150</name>
</gene>
<keyword evidence="10" id="KW-0408">Iron</keyword>
<dbReference type="InterPro" id="IPR016174">
    <property type="entry name" value="Di-haem_cyt_TM"/>
</dbReference>
<evidence type="ECO:0000256" key="7">
    <source>
        <dbReference type="ARBA" id="ARBA00022723"/>
    </source>
</evidence>
<evidence type="ECO:0000256" key="2">
    <source>
        <dbReference type="ARBA" id="ARBA00004651"/>
    </source>
</evidence>
<keyword evidence="16" id="KW-1185">Reference proteome</keyword>
<keyword evidence="7" id="KW-0479">Metal-binding</keyword>
<evidence type="ECO:0000256" key="9">
    <source>
        <dbReference type="ARBA" id="ARBA00022989"/>
    </source>
</evidence>
<comment type="cofactor">
    <cofactor evidence="1">
        <name>heme b</name>
        <dbReference type="ChEBI" id="CHEBI:60344"/>
    </cofactor>
</comment>
<dbReference type="Proteomes" id="UP001239680">
    <property type="component" value="Unassembled WGS sequence"/>
</dbReference>
<feature type="transmembrane region" description="Helical" evidence="13">
    <location>
        <begin position="158"/>
        <end position="179"/>
    </location>
</feature>
<dbReference type="EMBL" id="JAVDBT010000015">
    <property type="protein sequence ID" value="MDQ2067713.1"/>
    <property type="molecule type" value="Genomic_DNA"/>
</dbReference>
<name>A0ABU0W140_9RHOB</name>
<evidence type="ECO:0000256" key="11">
    <source>
        <dbReference type="ARBA" id="ARBA00023136"/>
    </source>
</evidence>
<evidence type="ECO:0000256" key="13">
    <source>
        <dbReference type="SAM" id="Phobius"/>
    </source>
</evidence>
<dbReference type="Gene3D" id="2.40.128.110">
    <property type="entry name" value="Lipid/polyisoprenoid-binding, YceI-like"/>
    <property type="match status" value="1"/>
</dbReference>
<proteinExistence type="inferred from homology"/>
<evidence type="ECO:0000313" key="15">
    <source>
        <dbReference type="EMBL" id="MDQ2067713.1"/>
    </source>
</evidence>
<dbReference type="Pfam" id="PF01292">
    <property type="entry name" value="Ni_hydr_CYTB"/>
    <property type="match status" value="1"/>
</dbReference>
<evidence type="ECO:0000256" key="10">
    <source>
        <dbReference type="ARBA" id="ARBA00023004"/>
    </source>
</evidence>
<comment type="subcellular location">
    <subcellularLocation>
        <location evidence="2">Cell membrane</location>
        <topology evidence="2">Multi-pass membrane protein</topology>
    </subcellularLocation>
</comment>
<keyword evidence="11 13" id="KW-0472">Membrane</keyword>
<dbReference type="Gene3D" id="1.20.950.20">
    <property type="entry name" value="Transmembrane di-heme cytochromes, Chain C"/>
    <property type="match status" value="1"/>
</dbReference>
<dbReference type="InterPro" id="IPR036761">
    <property type="entry name" value="TTHA0802/YceI-like_sf"/>
</dbReference>
<evidence type="ECO:0000256" key="8">
    <source>
        <dbReference type="ARBA" id="ARBA00022982"/>
    </source>
</evidence>
<evidence type="ECO:0000256" key="1">
    <source>
        <dbReference type="ARBA" id="ARBA00001970"/>
    </source>
</evidence>
<evidence type="ECO:0000256" key="4">
    <source>
        <dbReference type="ARBA" id="ARBA00022475"/>
    </source>
</evidence>
<protein>
    <submittedName>
        <fullName evidence="15">Cytochrome b/b6 domain-containing protein</fullName>
    </submittedName>
</protein>
<feature type="domain" description="Lipid/polyisoprenoid-binding YceI-like" evidence="14">
    <location>
        <begin position="253"/>
        <end position="405"/>
    </location>
</feature>
<evidence type="ECO:0000256" key="6">
    <source>
        <dbReference type="ARBA" id="ARBA00022692"/>
    </source>
</evidence>
<dbReference type="SUPFAM" id="SSF81342">
    <property type="entry name" value="Transmembrane di-heme cytochromes"/>
    <property type="match status" value="1"/>
</dbReference>
<dbReference type="RefSeq" id="WP_306681420.1">
    <property type="nucleotide sequence ID" value="NZ_JAVDBT010000015.1"/>
</dbReference>
<feature type="transmembrane region" description="Helical" evidence="13">
    <location>
        <begin position="208"/>
        <end position="227"/>
    </location>
</feature>
<keyword evidence="9 13" id="KW-1133">Transmembrane helix</keyword>
<dbReference type="PANTHER" id="PTHR30529">
    <property type="entry name" value="CYTOCHROME B561"/>
    <property type="match status" value="1"/>
</dbReference>
<keyword evidence="8" id="KW-0249">Electron transport</keyword>